<dbReference type="InterPro" id="IPR001387">
    <property type="entry name" value="Cro/C1-type_HTH"/>
</dbReference>
<evidence type="ECO:0000259" key="1">
    <source>
        <dbReference type="PROSITE" id="PS50943"/>
    </source>
</evidence>
<dbReference type="EMBL" id="AZEB01000030">
    <property type="protein sequence ID" value="KRL20326.1"/>
    <property type="molecule type" value="Genomic_DNA"/>
</dbReference>
<gene>
    <name evidence="2" type="ORF">FC98_GL001736</name>
</gene>
<keyword evidence="2" id="KW-0238">DNA-binding</keyword>
<evidence type="ECO:0000313" key="2">
    <source>
        <dbReference type="EMBL" id="KRL20326.1"/>
    </source>
</evidence>
<dbReference type="Proteomes" id="UP000051439">
    <property type="component" value="Unassembled WGS sequence"/>
</dbReference>
<organism evidence="2 3">
    <name type="scientific">Lentilactobacillus kisonensis DSM 19906 = JCM 15041</name>
    <dbReference type="NCBI Taxonomy" id="1423766"/>
    <lineage>
        <taxon>Bacteria</taxon>
        <taxon>Bacillati</taxon>
        <taxon>Bacillota</taxon>
        <taxon>Bacilli</taxon>
        <taxon>Lactobacillales</taxon>
        <taxon>Lactobacillaceae</taxon>
        <taxon>Lentilactobacillus</taxon>
    </lineage>
</organism>
<dbReference type="CDD" id="cd00093">
    <property type="entry name" value="HTH_XRE"/>
    <property type="match status" value="1"/>
</dbReference>
<evidence type="ECO:0000313" key="3">
    <source>
        <dbReference type="Proteomes" id="UP000051439"/>
    </source>
</evidence>
<dbReference type="PROSITE" id="PS50943">
    <property type="entry name" value="HTH_CROC1"/>
    <property type="match status" value="1"/>
</dbReference>
<dbReference type="SMART" id="SM00530">
    <property type="entry name" value="HTH_XRE"/>
    <property type="match status" value="1"/>
</dbReference>
<keyword evidence="3" id="KW-1185">Reference proteome</keyword>
<dbReference type="Gene3D" id="1.10.260.40">
    <property type="entry name" value="lambda repressor-like DNA-binding domains"/>
    <property type="match status" value="1"/>
</dbReference>
<name>A0A0R1NJ75_9LACO</name>
<dbReference type="AlphaFoldDB" id="A0A0R1NJ75"/>
<dbReference type="SUPFAM" id="SSF47413">
    <property type="entry name" value="lambda repressor-like DNA-binding domains"/>
    <property type="match status" value="1"/>
</dbReference>
<sequence length="152" mass="16846">MATKDQIIIELNDLNHVIASYPVDSKQYQNASDKLSRLLLDAVNIRDVSFIVKALGRKLSDDELANLIIAGRNGQPLNESVTLPAEADAAYTLRIERQKRHLTQQELASKIGITQGQLAKIENGQQNANLNLLQRAMSVFGEPYIVKPIPQS</sequence>
<dbReference type="InterPro" id="IPR010982">
    <property type="entry name" value="Lambda_DNA-bd_dom_sf"/>
</dbReference>
<proteinExistence type="predicted"/>
<dbReference type="GO" id="GO:0003677">
    <property type="term" value="F:DNA binding"/>
    <property type="evidence" value="ECO:0007669"/>
    <property type="project" value="UniProtKB-KW"/>
</dbReference>
<comment type="caution">
    <text evidence="2">The sequence shown here is derived from an EMBL/GenBank/DDBJ whole genome shotgun (WGS) entry which is preliminary data.</text>
</comment>
<protein>
    <submittedName>
        <fullName evidence="2">DNA-binding helix-turn-helix protein</fullName>
    </submittedName>
</protein>
<dbReference type="Pfam" id="PF01381">
    <property type="entry name" value="HTH_3"/>
    <property type="match status" value="1"/>
</dbReference>
<dbReference type="RefSeq" id="WP_054656096.1">
    <property type="nucleotide sequence ID" value="NZ_AZEB01000030.1"/>
</dbReference>
<reference evidence="2 3" key="1">
    <citation type="journal article" date="2015" name="Genome Announc.">
        <title>Expanding the biotechnology potential of lactobacilli through comparative genomics of 213 strains and associated genera.</title>
        <authorList>
            <person name="Sun Z."/>
            <person name="Harris H.M."/>
            <person name="McCann A."/>
            <person name="Guo C."/>
            <person name="Argimon S."/>
            <person name="Zhang W."/>
            <person name="Yang X."/>
            <person name="Jeffery I.B."/>
            <person name="Cooney J.C."/>
            <person name="Kagawa T.F."/>
            <person name="Liu W."/>
            <person name="Song Y."/>
            <person name="Salvetti E."/>
            <person name="Wrobel A."/>
            <person name="Rasinkangas P."/>
            <person name="Parkhill J."/>
            <person name="Rea M.C."/>
            <person name="O'Sullivan O."/>
            <person name="Ritari J."/>
            <person name="Douillard F.P."/>
            <person name="Paul Ross R."/>
            <person name="Yang R."/>
            <person name="Briner A.E."/>
            <person name="Felis G.E."/>
            <person name="de Vos W.M."/>
            <person name="Barrangou R."/>
            <person name="Klaenhammer T.R."/>
            <person name="Caufield P.W."/>
            <person name="Cui Y."/>
            <person name="Zhang H."/>
            <person name="O'Toole P.W."/>
        </authorList>
    </citation>
    <scope>NUCLEOTIDE SEQUENCE [LARGE SCALE GENOMIC DNA]</scope>
    <source>
        <strain evidence="2 3">DSM 19906</strain>
    </source>
</reference>
<accession>A0A0R1NJ75</accession>
<feature type="domain" description="HTH cro/C1-type" evidence="1">
    <location>
        <begin position="93"/>
        <end position="147"/>
    </location>
</feature>
<dbReference type="PATRIC" id="fig|1423766.4.peg.1795"/>